<evidence type="ECO:0000313" key="2">
    <source>
        <dbReference type="EMBL" id="SFH88135.1"/>
    </source>
</evidence>
<evidence type="ECO:0000259" key="1">
    <source>
        <dbReference type="PROSITE" id="PS50006"/>
    </source>
</evidence>
<dbReference type="InterPro" id="IPR008984">
    <property type="entry name" value="SMAD_FHA_dom_sf"/>
</dbReference>
<dbReference type="PROSITE" id="PS50006">
    <property type="entry name" value="FHA_DOMAIN"/>
    <property type="match status" value="1"/>
</dbReference>
<evidence type="ECO:0000313" key="3">
    <source>
        <dbReference type="Proteomes" id="UP000199518"/>
    </source>
</evidence>
<organism evidence="2 3">
    <name type="scientific">Planctomicrobium piriforme</name>
    <dbReference type="NCBI Taxonomy" id="1576369"/>
    <lineage>
        <taxon>Bacteria</taxon>
        <taxon>Pseudomonadati</taxon>
        <taxon>Planctomycetota</taxon>
        <taxon>Planctomycetia</taxon>
        <taxon>Planctomycetales</taxon>
        <taxon>Planctomycetaceae</taxon>
        <taxon>Planctomicrobium</taxon>
    </lineage>
</organism>
<dbReference type="CDD" id="cd00060">
    <property type="entry name" value="FHA"/>
    <property type="match status" value="1"/>
</dbReference>
<sequence>MKMVLVPLDGGPTVVLDRAILFFGRGPECDIVLTSSRKVSRKHCCIAQIDDRFVVRDLGSMNGMRVNDTVVTSEAPIGEGDVLWVGDVGFRLAPHGQTPPKATAVKATGMKAAAPRQAPPVSQHMVSSEFPVAIPDVDGGFSSGRTGGQQIIPDDEIVELNDSDILE</sequence>
<dbReference type="RefSeq" id="WP_092048348.1">
    <property type="nucleotide sequence ID" value="NZ_FOQD01000003.1"/>
</dbReference>
<dbReference type="Proteomes" id="UP000199518">
    <property type="component" value="Unassembled WGS sequence"/>
</dbReference>
<feature type="domain" description="FHA" evidence="1">
    <location>
        <begin position="21"/>
        <end position="71"/>
    </location>
</feature>
<dbReference type="SMART" id="SM00240">
    <property type="entry name" value="FHA"/>
    <property type="match status" value="1"/>
</dbReference>
<dbReference type="Gene3D" id="2.60.200.20">
    <property type="match status" value="1"/>
</dbReference>
<proteinExistence type="predicted"/>
<keyword evidence="3" id="KW-1185">Reference proteome</keyword>
<dbReference type="InterPro" id="IPR000253">
    <property type="entry name" value="FHA_dom"/>
</dbReference>
<dbReference type="OrthoDB" id="277679at2"/>
<reference evidence="3" key="1">
    <citation type="submission" date="2016-10" db="EMBL/GenBank/DDBJ databases">
        <authorList>
            <person name="Varghese N."/>
            <person name="Submissions S."/>
        </authorList>
    </citation>
    <scope>NUCLEOTIDE SEQUENCE [LARGE SCALE GENOMIC DNA]</scope>
    <source>
        <strain evidence="3">DSM 26348</strain>
    </source>
</reference>
<dbReference type="SUPFAM" id="SSF49879">
    <property type="entry name" value="SMAD/FHA domain"/>
    <property type="match status" value="1"/>
</dbReference>
<name>A0A1I3DN34_9PLAN</name>
<accession>A0A1I3DN34</accession>
<gene>
    <name evidence="2" type="ORF">SAMN05421753_103331</name>
</gene>
<dbReference type="EMBL" id="FOQD01000003">
    <property type="protein sequence ID" value="SFH88135.1"/>
    <property type="molecule type" value="Genomic_DNA"/>
</dbReference>
<dbReference type="STRING" id="1576369.SAMN05421753_103331"/>
<dbReference type="Pfam" id="PF00498">
    <property type="entry name" value="FHA"/>
    <property type="match status" value="1"/>
</dbReference>
<dbReference type="AlphaFoldDB" id="A0A1I3DN34"/>
<protein>
    <submittedName>
        <fullName evidence="2">FHA domain-containing protein</fullName>
    </submittedName>
</protein>